<evidence type="ECO:0000256" key="16">
    <source>
        <dbReference type="SAM" id="SignalP"/>
    </source>
</evidence>
<sequence length="800" mass="89139">MSYLKTSRPHRHVFKTLPLSMMMAVAIGSAVVTTPFQVHAENVQATTQAFNIPAGPLDQVLNRFALAANIDLSVNSQITANKRSRGLDSTVDVQTGLQRLLSPHGLVAVKTSATSYTVKQITDGSEDGVDLPVVNIDAEGMRETATSSVDGYLATRSASATKTDTPLIETPRSVTVVTADQIKDRKVQTVEDAVAYAAGVQIGGSGYDPRFDQITIRGYEVTTNADYRDGLRQTNTGWLSYFRTEPYGLERIEVVKGPDSVLFGQISPGGLVNRVSKRPTTETIREVEIQAGTDDHYQGQFDFAGKLGETNEWTYRVVGLARNSDSDIRGVIDDNVYFAPSLTWRPNDDTSLTLLAQRQRYETAGSPRPFQLPSGELTDFWSGDEDFDKLLQTQTSIGYEFEHRFNDTFTVRQNARYSYIDTTNQYTSSSLDADGHTLNRTATGVYEDMHNTAIDTAVESHFSTGQLTHTLLTGLDFYQVNSRVKYAYGDALSIDMWNPDYHQSIAKPSTLYSFGNTQTESEQFGLYVQDQISIDKWRVTLGLRHDWVDKDSYNYFSGIWTDIDDEKTTGSAGVLYAFDNGISPYISYATSYIAQFSTNAYGSNYKPTEGEQWEAGIKYQPVGYQSFFTASVFNLIESNVLTQDPNNINNSIQKGERRVQGLELEANMNFDFGLNLVASYTYQDAKITESNDGDEGNQFTGVPRHLASFWGNYDVTHDLQAGLGVRYVGESYSNTQNTDKNESYSIVEARTSYSLDQWVRGATLAVNASNLFDKEYEVCEAGYCYRGIGRKVIASFNYNW</sequence>
<keyword evidence="4 14" id="KW-1134">Transmembrane beta strand</keyword>
<evidence type="ECO:0000256" key="12">
    <source>
        <dbReference type="ARBA" id="ARBA00023170"/>
    </source>
</evidence>
<evidence type="ECO:0000256" key="13">
    <source>
        <dbReference type="ARBA" id="ARBA00023237"/>
    </source>
</evidence>
<feature type="signal peptide" evidence="16">
    <location>
        <begin position="1"/>
        <end position="40"/>
    </location>
</feature>
<dbReference type="InterPro" id="IPR010105">
    <property type="entry name" value="TonB_sidphr_rcpt"/>
</dbReference>
<dbReference type="SMART" id="SM00965">
    <property type="entry name" value="STN"/>
    <property type="match status" value="1"/>
</dbReference>
<comment type="caution">
    <text evidence="18">The sequence shown here is derived from an EMBL/GenBank/DDBJ whole genome shotgun (WGS) entry which is preliminary data.</text>
</comment>
<evidence type="ECO:0000256" key="6">
    <source>
        <dbReference type="ARBA" id="ARBA00022692"/>
    </source>
</evidence>
<evidence type="ECO:0000256" key="8">
    <source>
        <dbReference type="ARBA" id="ARBA00023004"/>
    </source>
</evidence>
<dbReference type="PROSITE" id="PS52016">
    <property type="entry name" value="TONB_DEPENDENT_REC_3"/>
    <property type="match status" value="1"/>
</dbReference>
<evidence type="ECO:0000256" key="7">
    <source>
        <dbReference type="ARBA" id="ARBA00022729"/>
    </source>
</evidence>
<keyword evidence="12 18" id="KW-0675">Receptor</keyword>
<dbReference type="InterPro" id="IPR011662">
    <property type="entry name" value="Secretin/TonB_short_N"/>
</dbReference>
<keyword evidence="11 14" id="KW-0472">Membrane</keyword>
<evidence type="ECO:0000256" key="11">
    <source>
        <dbReference type="ARBA" id="ARBA00023136"/>
    </source>
</evidence>
<dbReference type="EMBL" id="BAAADG010000018">
    <property type="protein sequence ID" value="GAA0232765.1"/>
    <property type="molecule type" value="Genomic_DNA"/>
</dbReference>
<keyword evidence="5" id="KW-0410">Iron transport</keyword>
<evidence type="ECO:0000256" key="1">
    <source>
        <dbReference type="ARBA" id="ARBA00004571"/>
    </source>
</evidence>
<dbReference type="RefSeq" id="WP_286303357.1">
    <property type="nucleotide sequence ID" value="NZ_AP027741.1"/>
</dbReference>
<organism evidence="18 19">
    <name type="scientific">Methylophaga marina</name>
    <dbReference type="NCBI Taxonomy" id="45495"/>
    <lineage>
        <taxon>Bacteria</taxon>
        <taxon>Pseudomonadati</taxon>
        <taxon>Pseudomonadota</taxon>
        <taxon>Gammaproteobacteria</taxon>
        <taxon>Thiotrichales</taxon>
        <taxon>Piscirickettsiaceae</taxon>
        <taxon>Methylophaga</taxon>
    </lineage>
</organism>
<protein>
    <submittedName>
        <fullName evidence="18">TonB-dependent siderophore receptor</fullName>
    </submittedName>
</protein>
<dbReference type="Proteomes" id="UP001501476">
    <property type="component" value="Unassembled WGS sequence"/>
</dbReference>
<dbReference type="InterPro" id="IPR037066">
    <property type="entry name" value="Plug_dom_sf"/>
</dbReference>
<dbReference type="InterPro" id="IPR039426">
    <property type="entry name" value="TonB-dep_rcpt-like"/>
</dbReference>
<keyword evidence="10 15" id="KW-0798">TonB box</keyword>
<proteinExistence type="inferred from homology"/>
<dbReference type="Pfam" id="PF07715">
    <property type="entry name" value="Plug"/>
    <property type="match status" value="1"/>
</dbReference>
<name>A0ABP3DHC6_9GAMM</name>
<evidence type="ECO:0000256" key="2">
    <source>
        <dbReference type="ARBA" id="ARBA00009810"/>
    </source>
</evidence>
<comment type="subcellular location">
    <subcellularLocation>
        <location evidence="1 14">Cell outer membrane</location>
        <topology evidence="1 14">Multi-pass membrane protein</topology>
    </subcellularLocation>
</comment>
<dbReference type="PANTHER" id="PTHR32552:SF68">
    <property type="entry name" value="FERRICHROME OUTER MEMBRANE TRANSPORTER_PHAGE RECEPTOR"/>
    <property type="match status" value="1"/>
</dbReference>
<evidence type="ECO:0000256" key="14">
    <source>
        <dbReference type="PROSITE-ProRule" id="PRU01360"/>
    </source>
</evidence>
<dbReference type="NCBIfam" id="TIGR01783">
    <property type="entry name" value="TonB-siderophor"/>
    <property type="match status" value="1"/>
</dbReference>
<evidence type="ECO:0000256" key="4">
    <source>
        <dbReference type="ARBA" id="ARBA00022452"/>
    </source>
</evidence>
<evidence type="ECO:0000259" key="17">
    <source>
        <dbReference type="SMART" id="SM00965"/>
    </source>
</evidence>
<dbReference type="Gene3D" id="2.40.170.20">
    <property type="entry name" value="TonB-dependent receptor, beta-barrel domain"/>
    <property type="match status" value="1"/>
</dbReference>
<evidence type="ECO:0000313" key="19">
    <source>
        <dbReference type="Proteomes" id="UP001501476"/>
    </source>
</evidence>
<keyword evidence="7 16" id="KW-0732">Signal</keyword>
<dbReference type="Gene3D" id="2.170.130.10">
    <property type="entry name" value="TonB-dependent receptor, plug domain"/>
    <property type="match status" value="1"/>
</dbReference>
<keyword evidence="3 14" id="KW-0813">Transport</keyword>
<evidence type="ECO:0000256" key="10">
    <source>
        <dbReference type="ARBA" id="ARBA00023077"/>
    </source>
</evidence>
<accession>A0ABP3DHC6</accession>
<dbReference type="PANTHER" id="PTHR32552">
    <property type="entry name" value="FERRICHROME IRON RECEPTOR-RELATED"/>
    <property type="match status" value="1"/>
</dbReference>
<comment type="similarity">
    <text evidence="2 14 15">Belongs to the TonB-dependent receptor family.</text>
</comment>
<dbReference type="Pfam" id="PF00593">
    <property type="entry name" value="TonB_dep_Rec_b-barrel"/>
    <property type="match status" value="1"/>
</dbReference>
<evidence type="ECO:0000256" key="15">
    <source>
        <dbReference type="RuleBase" id="RU003357"/>
    </source>
</evidence>
<evidence type="ECO:0000313" key="18">
    <source>
        <dbReference type="EMBL" id="GAA0232765.1"/>
    </source>
</evidence>
<dbReference type="InterPro" id="IPR000531">
    <property type="entry name" value="Beta-barrel_TonB"/>
</dbReference>
<keyword evidence="19" id="KW-1185">Reference proteome</keyword>
<dbReference type="InterPro" id="IPR012910">
    <property type="entry name" value="Plug_dom"/>
</dbReference>
<dbReference type="SUPFAM" id="SSF56935">
    <property type="entry name" value="Porins"/>
    <property type="match status" value="1"/>
</dbReference>
<dbReference type="CDD" id="cd01347">
    <property type="entry name" value="ligand_gated_channel"/>
    <property type="match status" value="1"/>
</dbReference>
<reference evidence="19" key="1">
    <citation type="journal article" date="2019" name="Int. J. Syst. Evol. Microbiol.">
        <title>The Global Catalogue of Microorganisms (GCM) 10K type strain sequencing project: providing services to taxonomists for standard genome sequencing and annotation.</title>
        <authorList>
            <consortium name="The Broad Institute Genomics Platform"/>
            <consortium name="The Broad Institute Genome Sequencing Center for Infectious Disease"/>
            <person name="Wu L."/>
            <person name="Ma J."/>
        </authorList>
    </citation>
    <scope>NUCLEOTIDE SEQUENCE [LARGE SCALE GENOMIC DNA]</scope>
    <source>
        <strain evidence="19">JCM 6886</strain>
    </source>
</reference>
<dbReference type="InterPro" id="IPR036942">
    <property type="entry name" value="Beta-barrel_TonB_sf"/>
</dbReference>
<keyword evidence="9" id="KW-0406">Ion transport</keyword>
<keyword evidence="8" id="KW-0408">Iron</keyword>
<dbReference type="Gene3D" id="3.55.50.30">
    <property type="match status" value="1"/>
</dbReference>
<gene>
    <name evidence="18" type="ORF">GCM10008964_25030</name>
</gene>
<evidence type="ECO:0000256" key="3">
    <source>
        <dbReference type="ARBA" id="ARBA00022448"/>
    </source>
</evidence>
<evidence type="ECO:0000256" key="9">
    <source>
        <dbReference type="ARBA" id="ARBA00023065"/>
    </source>
</evidence>
<evidence type="ECO:0000256" key="5">
    <source>
        <dbReference type="ARBA" id="ARBA00022496"/>
    </source>
</evidence>
<keyword evidence="13 14" id="KW-0998">Cell outer membrane</keyword>
<keyword evidence="6 14" id="KW-0812">Transmembrane</keyword>
<feature type="domain" description="Secretin/TonB short N-terminal" evidence="17">
    <location>
        <begin position="70"/>
        <end position="121"/>
    </location>
</feature>
<feature type="chain" id="PRO_5047086457" evidence="16">
    <location>
        <begin position="41"/>
        <end position="800"/>
    </location>
</feature>